<keyword evidence="2" id="KW-0175">Coiled coil</keyword>
<dbReference type="SMART" id="SM00422">
    <property type="entry name" value="HTH_MERR"/>
    <property type="match status" value="1"/>
</dbReference>
<dbReference type="SUPFAM" id="SSF46955">
    <property type="entry name" value="Putative DNA-binding domain"/>
    <property type="match status" value="1"/>
</dbReference>
<comment type="caution">
    <text evidence="4">The sequence shown here is derived from an EMBL/GenBank/DDBJ whole genome shotgun (WGS) entry which is preliminary data.</text>
</comment>
<keyword evidence="5" id="KW-1185">Reference proteome</keyword>
<name>A0A8J3UWI9_9ACTN</name>
<evidence type="ECO:0000259" key="3">
    <source>
        <dbReference type="PROSITE" id="PS50937"/>
    </source>
</evidence>
<reference evidence="4" key="1">
    <citation type="submission" date="2021-01" db="EMBL/GenBank/DDBJ databases">
        <title>Whole genome shotgun sequence of Planotetraspora thailandica NBRC 104271.</title>
        <authorList>
            <person name="Komaki H."/>
            <person name="Tamura T."/>
        </authorList>
    </citation>
    <scope>NUCLEOTIDE SEQUENCE</scope>
    <source>
        <strain evidence="4">NBRC 104271</strain>
    </source>
</reference>
<dbReference type="Gene3D" id="1.10.1660.10">
    <property type="match status" value="1"/>
</dbReference>
<sequence length="250" mass="26945">MRIGELAALVGVSTRTVRHYHHLGLLPAPVRLANGYRDYGLRDAVVLARVRRLAELGMSLDEIRDVLADDQGRDLREVLLELDADLERQQEEIAARRARLAGLLAEADLRPDSAVSRETAAVLRDLAAGGSAFAAADQEWLALMDSVAGPEDRERMLGLLRPFTEPEVLGRVHALYARLDEPADAEPHDPRIPELAADLAAHIPGEMAAAMIENVDADGGGPWLEAMAAEVAPAQAEVLRGAVAILVASR</sequence>
<dbReference type="RefSeq" id="WP_203942825.1">
    <property type="nucleotide sequence ID" value="NZ_BOOR01000006.1"/>
</dbReference>
<gene>
    <name evidence="4" type="ORF">Pth03_09270</name>
</gene>
<evidence type="ECO:0000256" key="2">
    <source>
        <dbReference type="SAM" id="Coils"/>
    </source>
</evidence>
<dbReference type="PANTHER" id="PTHR30204:SF93">
    <property type="entry name" value="HTH MERR-TYPE DOMAIN-CONTAINING PROTEIN"/>
    <property type="match status" value="1"/>
</dbReference>
<dbReference type="CDD" id="cd00592">
    <property type="entry name" value="HTH_MerR-like"/>
    <property type="match status" value="1"/>
</dbReference>
<evidence type="ECO:0000256" key="1">
    <source>
        <dbReference type="ARBA" id="ARBA00023125"/>
    </source>
</evidence>
<dbReference type="Proteomes" id="UP000605992">
    <property type="component" value="Unassembled WGS sequence"/>
</dbReference>
<keyword evidence="1" id="KW-0238">DNA-binding</keyword>
<feature type="domain" description="HTH merR-type" evidence="3">
    <location>
        <begin position="1"/>
        <end position="69"/>
    </location>
</feature>
<dbReference type="InterPro" id="IPR009061">
    <property type="entry name" value="DNA-bd_dom_put_sf"/>
</dbReference>
<organism evidence="4 5">
    <name type="scientific">Planotetraspora thailandica</name>
    <dbReference type="NCBI Taxonomy" id="487172"/>
    <lineage>
        <taxon>Bacteria</taxon>
        <taxon>Bacillati</taxon>
        <taxon>Actinomycetota</taxon>
        <taxon>Actinomycetes</taxon>
        <taxon>Streptosporangiales</taxon>
        <taxon>Streptosporangiaceae</taxon>
        <taxon>Planotetraspora</taxon>
    </lineage>
</organism>
<accession>A0A8J3UWI9</accession>
<dbReference type="PRINTS" id="PR00040">
    <property type="entry name" value="HTHMERR"/>
</dbReference>
<dbReference type="AlphaFoldDB" id="A0A8J3UWI9"/>
<dbReference type="EMBL" id="BOOR01000006">
    <property type="protein sequence ID" value="GII52538.1"/>
    <property type="molecule type" value="Genomic_DNA"/>
</dbReference>
<protein>
    <submittedName>
        <fullName evidence="4">MerR family transcriptional regulator</fullName>
    </submittedName>
</protein>
<proteinExistence type="predicted"/>
<dbReference type="PROSITE" id="PS50937">
    <property type="entry name" value="HTH_MERR_2"/>
    <property type="match status" value="1"/>
</dbReference>
<dbReference type="InterPro" id="IPR047057">
    <property type="entry name" value="MerR_fam"/>
</dbReference>
<feature type="coiled-coil region" evidence="2">
    <location>
        <begin position="72"/>
        <end position="106"/>
    </location>
</feature>
<evidence type="ECO:0000313" key="5">
    <source>
        <dbReference type="Proteomes" id="UP000605992"/>
    </source>
</evidence>
<dbReference type="Pfam" id="PF13411">
    <property type="entry name" value="MerR_1"/>
    <property type="match status" value="1"/>
</dbReference>
<dbReference type="PANTHER" id="PTHR30204">
    <property type="entry name" value="REDOX-CYCLING DRUG-SENSING TRANSCRIPTIONAL ACTIVATOR SOXR"/>
    <property type="match status" value="1"/>
</dbReference>
<dbReference type="InterPro" id="IPR000551">
    <property type="entry name" value="MerR-type_HTH_dom"/>
</dbReference>
<dbReference type="GO" id="GO:0003677">
    <property type="term" value="F:DNA binding"/>
    <property type="evidence" value="ECO:0007669"/>
    <property type="project" value="UniProtKB-KW"/>
</dbReference>
<dbReference type="GO" id="GO:0003700">
    <property type="term" value="F:DNA-binding transcription factor activity"/>
    <property type="evidence" value="ECO:0007669"/>
    <property type="project" value="InterPro"/>
</dbReference>
<evidence type="ECO:0000313" key="4">
    <source>
        <dbReference type="EMBL" id="GII52538.1"/>
    </source>
</evidence>